<keyword evidence="6 7" id="KW-0012">Acyltransferase</keyword>
<dbReference type="PANTHER" id="PTHR30606">
    <property type="entry name" value="LIPID A BIOSYNTHESIS LAUROYL ACYLTRANSFERASE"/>
    <property type="match status" value="1"/>
</dbReference>
<reference evidence="7" key="1">
    <citation type="submission" date="2024-05" db="EMBL/GenBank/DDBJ databases">
        <title>Isolation and characterization of Sporomusa carbonis sp. nov., a carboxydotrophic hydrogenogen in the genus of Sporomusa isolated from a charcoal burning pile.</title>
        <authorList>
            <person name="Boeer T."/>
            <person name="Rosenbaum F."/>
            <person name="Eysell L."/>
            <person name="Mueller V."/>
            <person name="Daniel R."/>
            <person name="Poehlein A."/>
        </authorList>
    </citation>
    <scope>NUCLEOTIDE SEQUENCE [LARGE SCALE GENOMIC DNA]</scope>
    <source>
        <strain evidence="7">DSM 10669</strain>
    </source>
</reference>
<keyword evidence="5" id="KW-0472">Membrane</keyword>
<dbReference type="Proteomes" id="UP000216752">
    <property type="component" value="Chromosome"/>
</dbReference>
<name>A0ABZ3IRM7_9FIRM</name>
<dbReference type="RefSeq" id="WP_342747368.1">
    <property type="nucleotide sequence ID" value="NZ_CP155573.1"/>
</dbReference>
<evidence type="ECO:0000256" key="4">
    <source>
        <dbReference type="ARBA" id="ARBA00022679"/>
    </source>
</evidence>
<gene>
    <name evidence="7" type="primary">lpxL_2</name>
    <name evidence="7" type="ORF">SPSIL_043170</name>
</gene>
<protein>
    <submittedName>
        <fullName evidence="7">Lipid A biosynthesis lauroyltransferase</fullName>
        <ecNumber evidence="7">2.3.1.241</ecNumber>
    </submittedName>
</protein>
<evidence type="ECO:0000256" key="6">
    <source>
        <dbReference type="ARBA" id="ARBA00023315"/>
    </source>
</evidence>
<keyword evidence="8" id="KW-1185">Reference proteome</keyword>
<dbReference type="EMBL" id="CP155573">
    <property type="protein sequence ID" value="XFO68097.1"/>
    <property type="molecule type" value="Genomic_DNA"/>
</dbReference>
<dbReference type="GO" id="GO:0008913">
    <property type="term" value="F:Kdo2-lipid IVA acyltransferase activity"/>
    <property type="evidence" value="ECO:0007669"/>
    <property type="project" value="UniProtKB-EC"/>
</dbReference>
<dbReference type="CDD" id="cd07984">
    <property type="entry name" value="LPLAT_LABLAT-like"/>
    <property type="match status" value="1"/>
</dbReference>
<dbReference type="Pfam" id="PF03279">
    <property type="entry name" value="Lip_A_acyltrans"/>
    <property type="match status" value="1"/>
</dbReference>
<proteinExistence type="predicted"/>
<comment type="subcellular location">
    <subcellularLocation>
        <location evidence="1">Cell inner membrane</location>
    </subcellularLocation>
</comment>
<keyword evidence="4 7" id="KW-0808">Transferase</keyword>
<evidence type="ECO:0000256" key="5">
    <source>
        <dbReference type="ARBA" id="ARBA00023136"/>
    </source>
</evidence>
<sequence>MTGVVLGSTSERTPARATTQMGVYKQPGSMLSNEWQYYTWKLASRFVCLLPRSVLLSCGKLLGHLYYRIAAKQRNRALRQIKEHLGLTPELAETTIRSSFIKLAQTFIEVLYMPALTKETLASYVTIENRHYLADALAQQKGVVFLTAHIGNWEWFGAALAMAGFPVADIVKRQPNDQHTRLLNENRQLFGIEIFASGTSEIIGAAKALKKGKMLAFFADGDAGRDGIFIEFFGKPASTHLGPAVFARKFNSPVVPGFITRNPDGTHRIQLQPPIYYEDTGNPDADLYNLTERTTKIIESAIRTYPDEWVWFKKRWNTEVKSQ</sequence>
<keyword evidence="2" id="KW-1003">Cell membrane</keyword>
<organism evidence="7 8">
    <name type="scientific">Sporomusa silvacetica DSM 10669</name>
    <dbReference type="NCBI Taxonomy" id="1123289"/>
    <lineage>
        <taxon>Bacteria</taxon>
        <taxon>Bacillati</taxon>
        <taxon>Bacillota</taxon>
        <taxon>Negativicutes</taxon>
        <taxon>Selenomonadales</taxon>
        <taxon>Sporomusaceae</taxon>
        <taxon>Sporomusa</taxon>
    </lineage>
</organism>
<dbReference type="PANTHER" id="PTHR30606:SF10">
    <property type="entry name" value="PHOSPHATIDYLINOSITOL MANNOSIDE ACYLTRANSFERASE"/>
    <property type="match status" value="1"/>
</dbReference>
<dbReference type="EC" id="2.3.1.241" evidence="7"/>
<evidence type="ECO:0000256" key="2">
    <source>
        <dbReference type="ARBA" id="ARBA00022475"/>
    </source>
</evidence>
<dbReference type="PIRSF" id="PIRSF026649">
    <property type="entry name" value="MsbB"/>
    <property type="match status" value="1"/>
</dbReference>
<evidence type="ECO:0000256" key="1">
    <source>
        <dbReference type="ARBA" id="ARBA00004533"/>
    </source>
</evidence>
<dbReference type="InterPro" id="IPR004960">
    <property type="entry name" value="LipA_acyltrans"/>
</dbReference>
<evidence type="ECO:0000313" key="8">
    <source>
        <dbReference type="Proteomes" id="UP000216752"/>
    </source>
</evidence>
<evidence type="ECO:0000313" key="7">
    <source>
        <dbReference type="EMBL" id="XFO68097.1"/>
    </source>
</evidence>
<evidence type="ECO:0000256" key="3">
    <source>
        <dbReference type="ARBA" id="ARBA00022519"/>
    </source>
</evidence>
<keyword evidence="3" id="KW-0997">Cell inner membrane</keyword>
<accession>A0ABZ3IRM7</accession>